<sequence length="151" mass="16835">MDTASTRKFVGQILHVEDDDDDAELTTIGLAQAAVPLRVHRVKDGIECLAFLKHEGDFAGSPRPDIILLDLNLPRMDGREVLDAITQDPTLCKLPVVVFTTSAAERDVSWSYQRRCSSYVVKPVGFEDFQKALRVVTDFWFDVATLPVAND</sequence>
<organism evidence="3 4">
    <name type="scientific">Tahibacter soli</name>
    <dbReference type="NCBI Taxonomy" id="2983605"/>
    <lineage>
        <taxon>Bacteria</taxon>
        <taxon>Pseudomonadati</taxon>
        <taxon>Pseudomonadota</taxon>
        <taxon>Gammaproteobacteria</taxon>
        <taxon>Lysobacterales</taxon>
        <taxon>Rhodanobacteraceae</taxon>
        <taxon>Tahibacter</taxon>
    </lineage>
</organism>
<dbReference type="CDD" id="cd17557">
    <property type="entry name" value="REC_Rcp-like"/>
    <property type="match status" value="1"/>
</dbReference>
<protein>
    <submittedName>
        <fullName evidence="3">Response regulator</fullName>
    </submittedName>
</protein>
<proteinExistence type="predicted"/>
<dbReference type="PROSITE" id="PS50110">
    <property type="entry name" value="RESPONSE_REGULATORY"/>
    <property type="match status" value="1"/>
</dbReference>
<dbReference type="InterPro" id="IPR052893">
    <property type="entry name" value="TCS_response_regulator"/>
</dbReference>
<dbReference type="PANTHER" id="PTHR44520">
    <property type="entry name" value="RESPONSE REGULATOR RCP1-RELATED"/>
    <property type="match status" value="1"/>
</dbReference>
<dbReference type="InterPro" id="IPR011006">
    <property type="entry name" value="CheY-like_superfamily"/>
</dbReference>
<dbReference type="GO" id="GO:0000160">
    <property type="term" value="P:phosphorelay signal transduction system"/>
    <property type="evidence" value="ECO:0007669"/>
    <property type="project" value="InterPro"/>
</dbReference>
<dbReference type="SMART" id="SM00448">
    <property type="entry name" value="REC"/>
    <property type="match status" value="1"/>
</dbReference>
<evidence type="ECO:0000313" key="4">
    <source>
        <dbReference type="Proteomes" id="UP001139971"/>
    </source>
</evidence>
<feature type="domain" description="Response regulatory" evidence="2">
    <location>
        <begin position="12"/>
        <end position="137"/>
    </location>
</feature>
<dbReference type="AlphaFoldDB" id="A0A9X4BK47"/>
<keyword evidence="4" id="KW-1185">Reference proteome</keyword>
<evidence type="ECO:0000256" key="1">
    <source>
        <dbReference type="PROSITE-ProRule" id="PRU00169"/>
    </source>
</evidence>
<dbReference type="Pfam" id="PF00072">
    <property type="entry name" value="Response_reg"/>
    <property type="match status" value="1"/>
</dbReference>
<evidence type="ECO:0000259" key="2">
    <source>
        <dbReference type="PROSITE" id="PS50110"/>
    </source>
</evidence>
<dbReference type="Gene3D" id="3.40.50.2300">
    <property type="match status" value="1"/>
</dbReference>
<dbReference type="PANTHER" id="PTHR44520:SF2">
    <property type="entry name" value="RESPONSE REGULATOR RCP1"/>
    <property type="match status" value="1"/>
</dbReference>
<reference evidence="3" key="1">
    <citation type="submission" date="2023-02" db="EMBL/GenBank/DDBJ databases">
        <title>Tahibacter soli sp. nov. isolated from soil.</title>
        <authorList>
            <person name="Baek J.H."/>
            <person name="Lee J.K."/>
            <person name="Choi D.G."/>
            <person name="Jeon C.O."/>
        </authorList>
    </citation>
    <scope>NUCLEOTIDE SEQUENCE</scope>
    <source>
        <strain evidence="3">BL</strain>
    </source>
</reference>
<dbReference type="Proteomes" id="UP001139971">
    <property type="component" value="Unassembled WGS sequence"/>
</dbReference>
<dbReference type="InterPro" id="IPR001789">
    <property type="entry name" value="Sig_transdc_resp-reg_receiver"/>
</dbReference>
<name>A0A9X4BK47_9GAMM</name>
<gene>
    <name evidence="3" type="ORF">OD750_009735</name>
</gene>
<dbReference type="RefSeq" id="WP_263545243.1">
    <property type="nucleotide sequence ID" value="NZ_JAOVZO020000014.1"/>
</dbReference>
<accession>A0A9X4BK47</accession>
<dbReference type="EMBL" id="JAOVZO020000014">
    <property type="protein sequence ID" value="MDC8012824.1"/>
    <property type="molecule type" value="Genomic_DNA"/>
</dbReference>
<comment type="caution">
    <text evidence="3">The sequence shown here is derived from an EMBL/GenBank/DDBJ whole genome shotgun (WGS) entry which is preliminary data.</text>
</comment>
<dbReference type="SUPFAM" id="SSF52172">
    <property type="entry name" value="CheY-like"/>
    <property type="match status" value="1"/>
</dbReference>
<evidence type="ECO:0000313" key="3">
    <source>
        <dbReference type="EMBL" id="MDC8012824.1"/>
    </source>
</evidence>
<keyword evidence="1" id="KW-0597">Phosphoprotein</keyword>
<feature type="modified residue" description="4-aspartylphosphate" evidence="1">
    <location>
        <position position="70"/>
    </location>
</feature>